<dbReference type="InterPro" id="IPR004142">
    <property type="entry name" value="NDRG"/>
</dbReference>
<protein>
    <submittedName>
        <fullName evidence="2">Uncharacterized protein</fullName>
    </submittedName>
</protein>
<dbReference type="PANTHER" id="PTHR11034">
    <property type="entry name" value="N-MYC DOWNSTREAM REGULATED"/>
    <property type="match status" value="1"/>
</dbReference>
<dbReference type="Proteomes" id="UP000663868">
    <property type="component" value="Unassembled WGS sequence"/>
</dbReference>
<sequence length="210" mass="23816">MHRGKTIELMHYQQPTEFAVGANILTRFTLKHPSKMYGLILINGVSRGINWFEGYETQTADPALLRALRRHSDENVNAKNVIKFLNSFLKRTSIITQRPNESNKNTNPPITLTCTIMHITRLSSPHKDDVSDTNDKCDPTKSSYFEFSNCSGTVLDEQAAKTAESIRSFPQGLDHISHKKNRTTVIMCFSPSSCRLQKERTNCSLISIRL</sequence>
<accession>A0A819HE71</accession>
<dbReference type="InterPro" id="IPR029058">
    <property type="entry name" value="AB_hydrolase_fold"/>
</dbReference>
<dbReference type="Gene3D" id="3.40.50.1820">
    <property type="entry name" value="alpha/beta hydrolase"/>
    <property type="match status" value="1"/>
</dbReference>
<gene>
    <name evidence="2" type="ORF">KXQ929_LOCUS22589</name>
</gene>
<comment type="similarity">
    <text evidence="1">Belongs to the NDRG family.</text>
</comment>
<name>A0A819HE71_9BILA</name>
<reference evidence="2" key="1">
    <citation type="submission" date="2021-02" db="EMBL/GenBank/DDBJ databases">
        <authorList>
            <person name="Nowell W R."/>
        </authorList>
    </citation>
    <scope>NUCLEOTIDE SEQUENCE</scope>
</reference>
<comment type="caution">
    <text evidence="2">The sequence shown here is derived from an EMBL/GenBank/DDBJ whole genome shotgun (WGS) entry which is preliminary data.</text>
</comment>
<dbReference type="AlphaFoldDB" id="A0A819HE71"/>
<evidence type="ECO:0000256" key="1">
    <source>
        <dbReference type="ARBA" id="ARBA00005598"/>
    </source>
</evidence>
<organism evidence="2 3">
    <name type="scientific">Adineta steineri</name>
    <dbReference type="NCBI Taxonomy" id="433720"/>
    <lineage>
        <taxon>Eukaryota</taxon>
        <taxon>Metazoa</taxon>
        <taxon>Spiralia</taxon>
        <taxon>Gnathifera</taxon>
        <taxon>Rotifera</taxon>
        <taxon>Eurotatoria</taxon>
        <taxon>Bdelloidea</taxon>
        <taxon>Adinetida</taxon>
        <taxon>Adinetidae</taxon>
        <taxon>Adineta</taxon>
    </lineage>
</organism>
<dbReference type="Pfam" id="PF03096">
    <property type="entry name" value="Ndr"/>
    <property type="match status" value="2"/>
</dbReference>
<proteinExistence type="inferred from homology"/>
<evidence type="ECO:0000313" key="3">
    <source>
        <dbReference type="Proteomes" id="UP000663868"/>
    </source>
</evidence>
<dbReference type="EMBL" id="CAJOBB010001735">
    <property type="protein sequence ID" value="CAF3896732.1"/>
    <property type="molecule type" value="Genomic_DNA"/>
</dbReference>
<evidence type="ECO:0000313" key="2">
    <source>
        <dbReference type="EMBL" id="CAF3896732.1"/>
    </source>
</evidence>